<reference evidence="1 2" key="1">
    <citation type="submission" date="2021-01" db="EMBL/GenBank/DDBJ databases">
        <title>Whole genome shotgun sequence of Microbispora corallina NBRC 16416.</title>
        <authorList>
            <person name="Komaki H."/>
            <person name="Tamura T."/>
        </authorList>
    </citation>
    <scope>NUCLEOTIDE SEQUENCE [LARGE SCALE GENOMIC DNA]</scope>
    <source>
        <strain evidence="1 2">NBRC 16416</strain>
    </source>
</reference>
<keyword evidence="2" id="KW-1185">Reference proteome</keyword>
<evidence type="ECO:0000313" key="1">
    <source>
        <dbReference type="EMBL" id="GIH42861.1"/>
    </source>
</evidence>
<evidence type="ECO:0000313" key="2">
    <source>
        <dbReference type="Proteomes" id="UP000603904"/>
    </source>
</evidence>
<comment type="caution">
    <text evidence="1">The sequence shown here is derived from an EMBL/GenBank/DDBJ whole genome shotgun (WGS) entry which is preliminary data.</text>
</comment>
<proteinExistence type="predicted"/>
<accession>A0ABQ4G747</accession>
<name>A0ABQ4G747_9ACTN</name>
<organism evidence="1 2">
    <name type="scientific">Microbispora corallina</name>
    <dbReference type="NCBI Taxonomy" id="83302"/>
    <lineage>
        <taxon>Bacteria</taxon>
        <taxon>Bacillati</taxon>
        <taxon>Actinomycetota</taxon>
        <taxon>Actinomycetes</taxon>
        <taxon>Streptosporangiales</taxon>
        <taxon>Streptosporangiaceae</taxon>
        <taxon>Microbispora</taxon>
    </lineage>
</organism>
<protein>
    <submittedName>
        <fullName evidence="1">Uncharacterized protein</fullName>
    </submittedName>
</protein>
<gene>
    <name evidence="1" type="ORF">Mco01_58610</name>
</gene>
<sequence length="83" mass="8386">MPEGAASGSVVREVVPVGSVAGTVEVVLLGSVAGTVEVVLLGSVAGDPPLTPTTSMAPRSSRWYAPIRYPLRLIESPGGTRVG</sequence>
<dbReference type="Proteomes" id="UP000603904">
    <property type="component" value="Unassembled WGS sequence"/>
</dbReference>
<dbReference type="EMBL" id="BOOC01000033">
    <property type="protein sequence ID" value="GIH42861.1"/>
    <property type="molecule type" value="Genomic_DNA"/>
</dbReference>